<evidence type="ECO:0000259" key="4">
    <source>
        <dbReference type="Pfam" id="PF00534"/>
    </source>
</evidence>
<dbReference type="InterPro" id="IPR028098">
    <property type="entry name" value="Glyco_trans_4-like_N"/>
</dbReference>
<dbReference type="OrthoDB" id="509705at2"/>
<dbReference type="Pfam" id="PF13579">
    <property type="entry name" value="Glyco_trans_4_4"/>
    <property type="match status" value="1"/>
</dbReference>
<dbReference type="Pfam" id="PF00534">
    <property type="entry name" value="Glycos_transf_1"/>
    <property type="match status" value="1"/>
</dbReference>
<keyword evidence="7" id="KW-1185">Reference proteome</keyword>
<dbReference type="InterPro" id="IPR001296">
    <property type="entry name" value="Glyco_trans_1"/>
</dbReference>
<dbReference type="GO" id="GO:1901137">
    <property type="term" value="P:carbohydrate derivative biosynthetic process"/>
    <property type="evidence" value="ECO:0007669"/>
    <property type="project" value="UniProtKB-ARBA"/>
</dbReference>
<proteinExistence type="predicted"/>
<reference evidence="6 7" key="1">
    <citation type="submission" date="2019-04" db="EMBL/GenBank/DDBJ databases">
        <authorList>
            <person name="Liu Q."/>
            <person name="Xin Y.-H."/>
        </authorList>
    </citation>
    <scope>NUCLEOTIDE SEQUENCE [LARGE SCALE GENOMIC DNA]</scope>
    <source>
        <strain evidence="6 7">AM23</strain>
    </source>
</reference>
<name>A0A4S5E0Y1_9MICC</name>
<evidence type="ECO:0000256" key="1">
    <source>
        <dbReference type="ARBA" id="ARBA00021292"/>
    </source>
</evidence>
<dbReference type="RefSeq" id="WP_136455538.1">
    <property type="nucleotide sequence ID" value="NZ_SSWH01000014.1"/>
</dbReference>
<evidence type="ECO:0000256" key="3">
    <source>
        <dbReference type="ARBA" id="ARBA00022679"/>
    </source>
</evidence>
<dbReference type="Proteomes" id="UP000305233">
    <property type="component" value="Unassembled WGS sequence"/>
</dbReference>
<protein>
    <recommendedName>
        <fullName evidence="1">D-inositol 3-phosphate glycosyltransferase</fullName>
    </recommendedName>
</protein>
<keyword evidence="2" id="KW-0328">Glycosyltransferase</keyword>
<dbReference type="GO" id="GO:0016758">
    <property type="term" value="F:hexosyltransferase activity"/>
    <property type="evidence" value="ECO:0007669"/>
    <property type="project" value="TreeGrafter"/>
</dbReference>
<dbReference type="Gene3D" id="3.40.50.2000">
    <property type="entry name" value="Glycogen Phosphorylase B"/>
    <property type="match status" value="2"/>
</dbReference>
<gene>
    <name evidence="6" type="ORF">E8P82_13290</name>
</gene>
<dbReference type="CDD" id="cd03794">
    <property type="entry name" value="GT4_WbuB-like"/>
    <property type="match status" value="1"/>
</dbReference>
<dbReference type="EMBL" id="SSWH01000014">
    <property type="protein sequence ID" value="THJ64960.1"/>
    <property type="molecule type" value="Genomic_DNA"/>
</dbReference>
<dbReference type="PANTHER" id="PTHR45947">
    <property type="entry name" value="SULFOQUINOVOSYL TRANSFERASE SQD2"/>
    <property type="match status" value="1"/>
</dbReference>
<evidence type="ECO:0000313" key="7">
    <source>
        <dbReference type="Proteomes" id="UP000305233"/>
    </source>
</evidence>
<keyword evidence="3 6" id="KW-0808">Transferase</keyword>
<evidence type="ECO:0000256" key="2">
    <source>
        <dbReference type="ARBA" id="ARBA00022676"/>
    </source>
</evidence>
<sequence>MIAPRNILLAASTAAKHVGDDPVLLASQLVRRLPRRLSAQAPRLIRSIPTRSTRALGAYLTGDGPALERALDTAVTAGVRRRTAAVLADVALTAHHPVRADALLELAGPAPATRARRRWYDGDMTGAVEELQVPGHAAMRRRLQSELRVYQGWSPSVTGPSSYTPVSRTVLHVLTNSLPHTGSGYAQRSHSLLQAQAESGWAVHAVTRLGYPVQVGKLTAGREDRLGGVTYHRLLPAIVPTGFDARIQRQTELVLRLALDLRPAVLHTTTDFLNGLITREVARALGIPWVYEVRGQLVDTWASVRGPAARGSEKYRLFQDREAEVMKDAGLVVTLGHAMKDNLEAVGVRGDKILLLPNAVGGDFLTEPPGQTEARHAVGLETRGQYIGTVSSLVPYEGLRHLIKAFVLLAADHPELRLLIVGDGVAGPSLREQAERSGYADRIIFTGRVPRDLAVSYHRALDVFAVPREDLEVTRSVTPLKPVEALACARPVVASDLSALREIVEDGVTGILTEAGNAAALADALATLLADPRRAADMGRAGRARMLEERTWAANAVALNDELDELGVSVA</sequence>
<organism evidence="6 7">
    <name type="scientific">Arthrobacter echini</name>
    <dbReference type="NCBI Taxonomy" id="1529066"/>
    <lineage>
        <taxon>Bacteria</taxon>
        <taxon>Bacillati</taxon>
        <taxon>Actinomycetota</taxon>
        <taxon>Actinomycetes</taxon>
        <taxon>Micrococcales</taxon>
        <taxon>Micrococcaceae</taxon>
        <taxon>Arthrobacter</taxon>
    </lineage>
</organism>
<dbReference type="PANTHER" id="PTHR45947:SF3">
    <property type="entry name" value="SULFOQUINOVOSYL TRANSFERASE SQD2"/>
    <property type="match status" value="1"/>
</dbReference>
<dbReference type="SUPFAM" id="SSF53756">
    <property type="entry name" value="UDP-Glycosyltransferase/glycogen phosphorylase"/>
    <property type="match status" value="1"/>
</dbReference>
<feature type="domain" description="Glycosyltransferase subfamily 4-like N-terminal" evidence="5">
    <location>
        <begin position="184"/>
        <end position="358"/>
    </location>
</feature>
<comment type="caution">
    <text evidence="6">The sequence shown here is derived from an EMBL/GenBank/DDBJ whole genome shotgun (WGS) entry which is preliminary data.</text>
</comment>
<feature type="domain" description="Glycosyl transferase family 1" evidence="4">
    <location>
        <begin position="372"/>
        <end position="544"/>
    </location>
</feature>
<dbReference type="InterPro" id="IPR050194">
    <property type="entry name" value="Glycosyltransferase_grp1"/>
</dbReference>
<dbReference type="AlphaFoldDB" id="A0A4S5E0Y1"/>
<evidence type="ECO:0000259" key="5">
    <source>
        <dbReference type="Pfam" id="PF13579"/>
    </source>
</evidence>
<evidence type="ECO:0000313" key="6">
    <source>
        <dbReference type="EMBL" id="THJ64960.1"/>
    </source>
</evidence>
<accession>A0A4S5E0Y1</accession>